<dbReference type="EMBL" id="JARIHO010000139">
    <property type="protein sequence ID" value="KAJ7301262.1"/>
    <property type="molecule type" value="Genomic_DNA"/>
</dbReference>
<comment type="caution">
    <text evidence="2">The sequence shown here is derived from an EMBL/GenBank/DDBJ whole genome shotgun (WGS) entry which is preliminary data.</text>
</comment>
<feature type="region of interest" description="Disordered" evidence="1">
    <location>
        <begin position="107"/>
        <end position="170"/>
    </location>
</feature>
<keyword evidence="3" id="KW-1185">Reference proteome</keyword>
<protein>
    <submittedName>
        <fullName evidence="2">Uncharacterized protein</fullName>
    </submittedName>
</protein>
<feature type="compositionally biased region" description="Low complexity" evidence="1">
    <location>
        <begin position="62"/>
        <end position="79"/>
    </location>
</feature>
<organism evidence="2 3">
    <name type="scientific">Mycena albidolilacea</name>
    <dbReference type="NCBI Taxonomy" id="1033008"/>
    <lineage>
        <taxon>Eukaryota</taxon>
        <taxon>Fungi</taxon>
        <taxon>Dikarya</taxon>
        <taxon>Basidiomycota</taxon>
        <taxon>Agaricomycotina</taxon>
        <taxon>Agaricomycetes</taxon>
        <taxon>Agaricomycetidae</taxon>
        <taxon>Agaricales</taxon>
        <taxon>Marasmiineae</taxon>
        <taxon>Mycenaceae</taxon>
        <taxon>Mycena</taxon>
    </lineage>
</organism>
<proteinExistence type="predicted"/>
<sequence>MSVKDMALGDWAPGKILDEVWLAPADMYFGKQSGLENPELGVCALHPVSWFISPPSSPPHPSTASSALPTSAASAPAPATPELHRVVLPGFKNVVRRLIVECALDAAGPQRGGMPPTHTRTVEPPSPRLAKRCSNSAELDDVETASTGSAPKRARLDNAESPAESSTPTTGRLFNGHSLLLCHPSHLTHLCFTEDMAKGILLAVL</sequence>
<name>A0AAD7E6Z6_9AGAR</name>
<reference evidence="2" key="1">
    <citation type="submission" date="2023-03" db="EMBL/GenBank/DDBJ databases">
        <title>Massive genome expansion in bonnet fungi (Mycena s.s.) driven by repeated elements and novel gene families across ecological guilds.</title>
        <authorList>
            <consortium name="Lawrence Berkeley National Laboratory"/>
            <person name="Harder C.B."/>
            <person name="Miyauchi S."/>
            <person name="Viragh M."/>
            <person name="Kuo A."/>
            <person name="Thoen E."/>
            <person name="Andreopoulos B."/>
            <person name="Lu D."/>
            <person name="Skrede I."/>
            <person name="Drula E."/>
            <person name="Henrissat B."/>
            <person name="Morin E."/>
            <person name="Kohler A."/>
            <person name="Barry K."/>
            <person name="LaButti K."/>
            <person name="Morin E."/>
            <person name="Salamov A."/>
            <person name="Lipzen A."/>
            <person name="Mereny Z."/>
            <person name="Hegedus B."/>
            <person name="Baldrian P."/>
            <person name="Stursova M."/>
            <person name="Weitz H."/>
            <person name="Taylor A."/>
            <person name="Grigoriev I.V."/>
            <person name="Nagy L.G."/>
            <person name="Martin F."/>
            <person name="Kauserud H."/>
        </authorList>
    </citation>
    <scope>NUCLEOTIDE SEQUENCE</scope>
    <source>
        <strain evidence="2">CBHHK002</strain>
    </source>
</reference>
<dbReference type="AlphaFoldDB" id="A0AAD7E6Z6"/>
<dbReference type="Proteomes" id="UP001218218">
    <property type="component" value="Unassembled WGS sequence"/>
</dbReference>
<evidence type="ECO:0000256" key="1">
    <source>
        <dbReference type="SAM" id="MobiDB-lite"/>
    </source>
</evidence>
<evidence type="ECO:0000313" key="3">
    <source>
        <dbReference type="Proteomes" id="UP001218218"/>
    </source>
</evidence>
<gene>
    <name evidence="2" type="ORF">DFH08DRAFT_104052</name>
</gene>
<feature type="region of interest" description="Disordered" evidence="1">
    <location>
        <begin position="54"/>
        <end position="79"/>
    </location>
</feature>
<evidence type="ECO:0000313" key="2">
    <source>
        <dbReference type="EMBL" id="KAJ7301262.1"/>
    </source>
</evidence>
<accession>A0AAD7E6Z6</accession>